<dbReference type="Ensembl" id="ENSOART00020049617.1">
    <property type="protein sequence ID" value="ENSOARP00020049397.1"/>
    <property type="gene ID" value="ENSOARG00020004127.2"/>
</dbReference>
<reference evidence="1" key="3">
    <citation type="submission" date="2025-09" db="UniProtKB">
        <authorList>
            <consortium name="Ensembl"/>
        </authorList>
    </citation>
    <scope>IDENTIFICATION</scope>
</reference>
<proteinExistence type="predicted"/>
<organism evidence="1">
    <name type="scientific">Ovis aries</name>
    <name type="common">Sheep</name>
    <dbReference type="NCBI Taxonomy" id="9940"/>
    <lineage>
        <taxon>Eukaryota</taxon>
        <taxon>Metazoa</taxon>
        <taxon>Chordata</taxon>
        <taxon>Craniata</taxon>
        <taxon>Vertebrata</taxon>
        <taxon>Euteleostomi</taxon>
        <taxon>Mammalia</taxon>
        <taxon>Eutheria</taxon>
        <taxon>Laurasiatheria</taxon>
        <taxon>Artiodactyla</taxon>
        <taxon>Ruminantia</taxon>
        <taxon>Pecora</taxon>
        <taxon>Bovidae</taxon>
        <taxon>Caprinae</taxon>
        <taxon>Ovis</taxon>
    </lineage>
</organism>
<accession>A0AC11DR81</accession>
<reference evidence="1" key="2">
    <citation type="submission" date="2025-08" db="UniProtKB">
        <authorList>
            <consortium name="Ensembl"/>
        </authorList>
    </citation>
    <scope>IDENTIFICATION</scope>
</reference>
<gene>
    <name evidence="1" type="primary">ZNF112</name>
</gene>
<evidence type="ECO:0000313" key="1">
    <source>
        <dbReference type="Ensembl" id="ENSOARP00020049397.1"/>
    </source>
</evidence>
<name>A0AC11DR81_SHEEP</name>
<sequence>MMKFQEPVSFRDVAVVFTEEELGLLDSAQRKLYQEVMLENFRNLLSVGNQPFKPELIFQLEREERLMMETQRDGCSAHFFCPSCTGPLAAHQTCLSDASASGHLACFAVCLE</sequence>
<reference evidence="1" key="1">
    <citation type="submission" date="2020-11" db="EMBL/GenBank/DDBJ databases">
        <authorList>
            <person name="Davenport K.M."/>
            <person name="Bickhart D.M."/>
            <person name="Smith T.P.L."/>
            <person name="Murdoch B.M."/>
            <person name="Rosen B.D."/>
        </authorList>
    </citation>
    <scope>NUCLEOTIDE SEQUENCE [LARGE SCALE GENOMIC DNA]</scope>
    <source>
        <strain evidence="1">OAR_USU_Benz2616</strain>
    </source>
</reference>
<protein>
    <submittedName>
        <fullName evidence="1">Zinc finger protein 112</fullName>
    </submittedName>
</protein>